<feature type="transmembrane region" description="Helical" evidence="1">
    <location>
        <begin position="41"/>
        <end position="62"/>
    </location>
</feature>
<organism evidence="2 3">
    <name type="scientific">Petrolisthes manimaculis</name>
    <dbReference type="NCBI Taxonomy" id="1843537"/>
    <lineage>
        <taxon>Eukaryota</taxon>
        <taxon>Metazoa</taxon>
        <taxon>Ecdysozoa</taxon>
        <taxon>Arthropoda</taxon>
        <taxon>Crustacea</taxon>
        <taxon>Multicrustacea</taxon>
        <taxon>Malacostraca</taxon>
        <taxon>Eumalacostraca</taxon>
        <taxon>Eucarida</taxon>
        <taxon>Decapoda</taxon>
        <taxon>Pleocyemata</taxon>
        <taxon>Anomura</taxon>
        <taxon>Galatheoidea</taxon>
        <taxon>Porcellanidae</taxon>
        <taxon>Petrolisthes</taxon>
    </lineage>
</organism>
<keyword evidence="3" id="KW-1185">Reference proteome</keyword>
<keyword evidence="1" id="KW-1133">Transmembrane helix</keyword>
<evidence type="ECO:0000313" key="2">
    <source>
        <dbReference type="EMBL" id="KAK4328410.1"/>
    </source>
</evidence>
<evidence type="ECO:0000256" key="1">
    <source>
        <dbReference type="SAM" id="Phobius"/>
    </source>
</evidence>
<dbReference type="AlphaFoldDB" id="A0AAE1QKK0"/>
<protein>
    <submittedName>
        <fullName evidence="2">Uncharacterized protein</fullName>
    </submittedName>
</protein>
<reference evidence="2" key="1">
    <citation type="submission" date="2023-11" db="EMBL/GenBank/DDBJ databases">
        <title>Genome assemblies of two species of porcelain crab, Petrolisthes cinctipes and Petrolisthes manimaculis (Anomura: Porcellanidae).</title>
        <authorList>
            <person name="Angst P."/>
        </authorList>
    </citation>
    <scope>NUCLEOTIDE SEQUENCE</scope>
    <source>
        <strain evidence="2">PB745_02</strain>
        <tissue evidence="2">Gill</tissue>
    </source>
</reference>
<dbReference type="Proteomes" id="UP001292094">
    <property type="component" value="Unassembled WGS sequence"/>
</dbReference>
<gene>
    <name evidence="2" type="ORF">Pmani_001158</name>
</gene>
<evidence type="ECO:0000313" key="3">
    <source>
        <dbReference type="Proteomes" id="UP001292094"/>
    </source>
</evidence>
<sequence>MNISFYQYETEETIMKRVEIEEGESKVEGVVAFTLKHLQGAFFILLLCCLAATLVFLTEVLWATKGK</sequence>
<keyword evidence="1" id="KW-0812">Transmembrane</keyword>
<dbReference type="EMBL" id="JAWZYT010000077">
    <property type="protein sequence ID" value="KAK4328410.1"/>
    <property type="molecule type" value="Genomic_DNA"/>
</dbReference>
<comment type="caution">
    <text evidence="2">The sequence shown here is derived from an EMBL/GenBank/DDBJ whole genome shotgun (WGS) entry which is preliminary data.</text>
</comment>
<name>A0AAE1QKK0_9EUCA</name>
<accession>A0AAE1QKK0</accession>
<keyword evidence="1" id="KW-0472">Membrane</keyword>
<proteinExistence type="predicted"/>